<dbReference type="KEGG" id="cee:CENDO_04270"/>
<dbReference type="EMBL" id="CP039247">
    <property type="protein sequence ID" value="QCB28145.1"/>
    <property type="molecule type" value="Genomic_DNA"/>
</dbReference>
<organism evidence="1 2">
    <name type="scientific">Corynebacterium endometrii</name>
    <dbReference type="NCBI Taxonomy" id="2488819"/>
    <lineage>
        <taxon>Bacteria</taxon>
        <taxon>Bacillati</taxon>
        <taxon>Actinomycetota</taxon>
        <taxon>Actinomycetes</taxon>
        <taxon>Mycobacteriales</taxon>
        <taxon>Corynebacteriaceae</taxon>
        <taxon>Corynebacterium</taxon>
    </lineage>
</organism>
<proteinExistence type="predicted"/>
<evidence type="ECO:0000313" key="1">
    <source>
        <dbReference type="EMBL" id="QCB28145.1"/>
    </source>
</evidence>
<dbReference type="Proteomes" id="UP000296352">
    <property type="component" value="Chromosome"/>
</dbReference>
<accession>A0A4P7QET0</accession>
<dbReference type="AlphaFoldDB" id="A0A4P7QET0"/>
<gene>
    <name evidence="1" type="ORF">CENDO_04270</name>
</gene>
<evidence type="ECO:0000313" key="2">
    <source>
        <dbReference type="Proteomes" id="UP000296352"/>
    </source>
</evidence>
<sequence length="155" mass="17023">MVCVIAVITVASLLYVTCVQSIQRQRARAGERGRGELRAVRIVADAYRPGGLVHTAIIRRDDGRRINSTEVPDWLLDNHVYSPPARRSGARSVNLRATGQERRHAADKIRHGGYVFELAAPVRVRWTCHAPSVVHWTVDGEGIDHPGNPGAHGGI</sequence>
<name>A0A4P7QET0_9CORY</name>
<protein>
    <submittedName>
        <fullName evidence="1">Uncharacterized protein</fullName>
    </submittedName>
</protein>
<reference evidence="1 2" key="1">
    <citation type="submission" date="2019-04" db="EMBL/GenBank/DDBJ databases">
        <title>Corynebacterium endometrii sp. nov., isolated from the uterus of a cow with endometritis.</title>
        <authorList>
            <person name="Ballas P."/>
            <person name="Ruckert C."/>
            <person name="Wagener K."/>
            <person name="Drillich M."/>
            <person name="Kaempfer P."/>
            <person name="Busse H.-J."/>
            <person name="Ehling-Schulz M."/>
        </authorList>
    </citation>
    <scope>NUCLEOTIDE SEQUENCE [LARGE SCALE GENOMIC DNA]</scope>
    <source>
        <strain evidence="1 2">LMM-1653</strain>
    </source>
</reference>
<keyword evidence="2" id="KW-1185">Reference proteome</keyword>
<dbReference type="RefSeq" id="WP_136140923.1">
    <property type="nucleotide sequence ID" value="NZ_CP039247.1"/>
</dbReference>